<proteinExistence type="predicted"/>
<feature type="signal peptide" evidence="2">
    <location>
        <begin position="1"/>
        <end position="17"/>
    </location>
</feature>
<organism evidence="4">
    <name type="scientific">Schizophyllum commune (strain H4-8 / FGSC 9210)</name>
    <name type="common">Split gill fungus</name>
    <dbReference type="NCBI Taxonomy" id="578458"/>
    <lineage>
        <taxon>Eukaryota</taxon>
        <taxon>Fungi</taxon>
        <taxon>Dikarya</taxon>
        <taxon>Basidiomycota</taxon>
        <taxon>Agaricomycotina</taxon>
        <taxon>Agaricomycetes</taxon>
        <taxon>Agaricomycetidae</taxon>
        <taxon>Agaricales</taxon>
        <taxon>Schizophyllaceae</taxon>
        <taxon>Schizophyllum</taxon>
    </lineage>
</organism>
<evidence type="ECO:0000313" key="3">
    <source>
        <dbReference type="EMBL" id="EFI98229.1"/>
    </source>
</evidence>
<feature type="chain" id="PRO_5003120478" evidence="2">
    <location>
        <begin position="18"/>
        <end position="157"/>
    </location>
</feature>
<sequence>MLARGGLLAILITSTATKDITRAGYEGLASTQSPAIEATPPRTIWSNPFGPGSEVLPSTLSASASSTATLPNSILSGATGSSGTSAPPPTTIITSTRVHTNAQGGLSTQANLPPGRPEQGPHPQMCGSVSECGTESSTASSASGKRRWVWRREGAEC</sequence>
<keyword evidence="2" id="KW-0732">Signal</keyword>
<feature type="compositionally biased region" description="Polar residues" evidence="1">
    <location>
        <begin position="97"/>
        <end position="111"/>
    </location>
</feature>
<dbReference type="EMBL" id="GL377305">
    <property type="protein sequence ID" value="EFI98229.1"/>
    <property type="molecule type" value="Genomic_DNA"/>
</dbReference>
<name>D8Q320_SCHCM</name>
<gene>
    <name evidence="3" type="ORF">SCHCODRAFT_107678</name>
</gene>
<dbReference type="HOGENOM" id="CLU_1678943_0_0_1"/>
<feature type="compositionally biased region" description="Low complexity" evidence="1">
    <location>
        <begin position="130"/>
        <end position="143"/>
    </location>
</feature>
<dbReference type="KEGG" id="scm:SCHCO_02617611"/>
<keyword evidence="4" id="KW-1185">Reference proteome</keyword>
<reference evidence="3 4" key="1">
    <citation type="journal article" date="2010" name="Nat. Biotechnol.">
        <title>Genome sequence of the model mushroom Schizophyllum commune.</title>
        <authorList>
            <person name="Ohm R.A."/>
            <person name="de Jong J.F."/>
            <person name="Lugones L.G."/>
            <person name="Aerts A."/>
            <person name="Kothe E."/>
            <person name="Stajich J.E."/>
            <person name="de Vries R.P."/>
            <person name="Record E."/>
            <person name="Levasseur A."/>
            <person name="Baker S.E."/>
            <person name="Bartholomew K.A."/>
            <person name="Coutinho P.M."/>
            <person name="Erdmann S."/>
            <person name="Fowler T.J."/>
            <person name="Gathman A.C."/>
            <person name="Lombard V."/>
            <person name="Henrissat B."/>
            <person name="Knabe N."/>
            <person name="Kuees U."/>
            <person name="Lilly W.W."/>
            <person name="Lindquist E."/>
            <person name="Lucas S."/>
            <person name="Magnuson J.K."/>
            <person name="Piumi F."/>
            <person name="Raudaskoski M."/>
            <person name="Salamov A."/>
            <person name="Schmutz J."/>
            <person name="Schwarze F.W.M.R."/>
            <person name="vanKuyk P.A."/>
            <person name="Horton J.S."/>
            <person name="Grigoriev I.V."/>
            <person name="Woesten H.A.B."/>
        </authorList>
    </citation>
    <scope>NUCLEOTIDE SEQUENCE [LARGE SCALE GENOMIC DNA]</scope>
    <source>
        <strain evidence="4">H4-8 / FGSC 9210</strain>
    </source>
</reference>
<accession>D8Q320</accession>
<feature type="region of interest" description="Disordered" evidence="1">
    <location>
        <begin position="71"/>
        <end position="157"/>
    </location>
</feature>
<evidence type="ECO:0000256" key="1">
    <source>
        <dbReference type="SAM" id="MobiDB-lite"/>
    </source>
</evidence>
<feature type="non-terminal residue" evidence="3">
    <location>
        <position position="157"/>
    </location>
</feature>
<dbReference type="Proteomes" id="UP000007431">
    <property type="component" value="Unassembled WGS sequence"/>
</dbReference>
<evidence type="ECO:0000256" key="2">
    <source>
        <dbReference type="SAM" id="SignalP"/>
    </source>
</evidence>
<dbReference type="RefSeq" id="XP_003033132.1">
    <property type="nucleotide sequence ID" value="XM_003033086.1"/>
</dbReference>
<dbReference type="GeneID" id="9590302"/>
<dbReference type="VEuPathDB" id="FungiDB:SCHCODRAFT_02617611"/>
<evidence type="ECO:0000313" key="4">
    <source>
        <dbReference type="Proteomes" id="UP000007431"/>
    </source>
</evidence>
<dbReference type="OrthoDB" id="10624122at2759"/>
<feature type="compositionally biased region" description="Low complexity" evidence="1">
    <location>
        <begin position="71"/>
        <end position="96"/>
    </location>
</feature>
<protein>
    <submittedName>
        <fullName evidence="3">Uncharacterized protein</fullName>
    </submittedName>
</protein>
<dbReference type="InParanoid" id="D8Q320"/>
<dbReference type="AlphaFoldDB" id="D8Q320"/>